<protein>
    <submittedName>
        <fullName evidence="1">Uncharacterized protein</fullName>
    </submittedName>
</protein>
<keyword evidence="2" id="KW-1185">Reference proteome</keyword>
<evidence type="ECO:0000313" key="2">
    <source>
        <dbReference type="Proteomes" id="UP000008075"/>
    </source>
</evidence>
<dbReference type="AlphaFoldDB" id="D3VFU1"/>
<sequence>MKALRIKDMMKPHSKSRYFTSLRLNATEPKYMVSLVWVNNLSKRVLYLN</sequence>
<dbReference type="STRING" id="406817.XNC1_4585"/>
<name>D3VFU1_XENNA</name>
<dbReference type="EMBL" id="FN667742">
    <property type="protein sequence ID" value="CBJ92607.1"/>
    <property type="molecule type" value="Genomic_DNA"/>
</dbReference>
<evidence type="ECO:0000313" key="1">
    <source>
        <dbReference type="EMBL" id="CBJ92607.1"/>
    </source>
</evidence>
<dbReference type="HOGENOM" id="CLU_3142373_0_0_6"/>
<organism evidence="1 2">
    <name type="scientific">Xenorhabdus nematophila (strain ATCC 19061 / DSM 3370 / CCUG 14189 / LMG 1036 / NCIMB 9965 / AN6)</name>
    <dbReference type="NCBI Taxonomy" id="406817"/>
    <lineage>
        <taxon>Bacteria</taxon>
        <taxon>Pseudomonadati</taxon>
        <taxon>Pseudomonadota</taxon>
        <taxon>Gammaproteobacteria</taxon>
        <taxon>Enterobacterales</taxon>
        <taxon>Morganellaceae</taxon>
        <taxon>Xenorhabdus</taxon>
    </lineage>
</organism>
<accession>D3VFU1</accession>
<gene>
    <name evidence="1" type="ordered locus">XNC1_4585</name>
</gene>
<reference evidence="1 2" key="1">
    <citation type="journal article" date="2011" name="PLoS ONE">
        <title>The entomopathogenic bacterial endosymbionts xenorhabdus and photorhabdus: convergent lifestyles from divergent genomes.</title>
        <authorList>
            <person name="Chaston J.M."/>
            <person name="Suen G."/>
            <person name="Tucker S.L."/>
            <person name="Andersen A.W."/>
            <person name="Bhasin A."/>
            <person name="Bode E."/>
            <person name="Bode H.B."/>
            <person name="Brachmann A.O."/>
            <person name="Cowles C.E."/>
            <person name="Cowles K.N."/>
            <person name="Darby C."/>
            <person name="de Leon L."/>
            <person name="Drace K."/>
            <person name="Du Z."/>
            <person name="Givaudan A."/>
            <person name="Herbert Tran E.E."/>
            <person name="Jewell K.A."/>
            <person name="Knack J.J."/>
            <person name="Krasomil-Osterfeld K.C."/>
            <person name="Kukor R."/>
            <person name="Lanois A."/>
            <person name="Latreille P."/>
            <person name="Leimgruber N.K."/>
            <person name="Lipke C.M."/>
            <person name="Liu R."/>
            <person name="Lu X."/>
            <person name="Martens E.C."/>
            <person name="Marri P.R."/>
            <person name="Medigue C."/>
            <person name="Menard M.L."/>
            <person name="Miller N.M."/>
            <person name="Morales-Soto N."/>
            <person name="Norton S."/>
            <person name="Ogier J.C."/>
            <person name="Orchard S.S."/>
            <person name="Park D."/>
            <person name="Park Y."/>
            <person name="Qurollo B.A."/>
            <person name="Sugar D.R."/>
            <person name="Richards G.R."/>
            <person name="Rouy Z."/>
            <person name="Slominski B."/>
            <person name="Slominski K."/>
            <person name="Snyder H."/>
            <person name="Tjaden B.C."/>
            <person name="van der Hoeven R."/>
            <person name="Welch R.D."/>
            <person name="Wheeler C."/>
            <person name="Xiang B."/>
            <person name="Barbazuk B."/>
            <person name="Gaudriault S."/>
            <person name="Goodner B."/>
            <person name="Slater S.C."/>
            <person name="Forst S."/>
            <person name="Goldman B.S."/>
            <person name="Goodrich-Blair H."/>
        </authorList>
    </citation>
    <scope>NUCLEOTIDE SEQUENCE [LARGE SCALE GENOMIC DNA]</scope>
    <source>
        <strain evidence="2">ATCC 19061 / DSM 3370 / CCUG 14189 / LMG 1036 / NCIMB 9965 / AN6</strain>
    </source>
</reference>
<dbReference type="Proteomes" id="UP000008075">
    <property type="component" value="Chromosome"/>
</dbReference>
<dbReference type="KEGG" id="xne:XNC1_4585"/>
<proteinExistence type="predicted"/>